<evidence type="ECO:0000256" key="1">
    <source>
        <dbReference type="SAM" id="MobiDB-lite"/>
    </source>
</evidence>
<feature type="region of interest" description="Disordered" evidence="1">
    <location>
        <begin position="405"/>
        <end position="493"/>
    </location>
</feature>
<evidence type="ECO:0000313" key="2">
    <source>
        <dbReference type="Ensembl" id="ENSOGAP00000009447.2"/>
    </source>
</evidence>
<dbReference type="OMA" id="WGKYAYQ"/>
<dbReference type="STRING" id="30611.ENSOGAP00000009447"/>
<dbReference type="Ensembl" id="ENSOGAT00000010555.2">
    <property type="protein sequence ID" value="ENSOGAP00000009447.2"/>
    <property type="gene ID" value="ENSOGAG00000010551.2"/>
</dbReference>
<reference evidence="2" key="2">
    <citation type="submission" date="2025-08" db="UniProtKB">
        <authorList>
            <consortium name="Ensembl"/>
        </authorList>
    </citation>
    <scope>IDENTIFICATION</scope>
</reference>
<sequence>LIQTAYSTLLHSSHTEIQSVLPRFSAKLSGIPEDSSCSQLMSAVTPFQMIFEVDEKPRTLMTDCLVIKHFLHKITMVHPKIRFNFSLKVNGILSKEIFGVENEPTLNLWNGIALVVNSQHYVSRPKFGTTESYCSRIHPVLGHPVTLSIPDDMIGVDLSGELTLTPAAALCPTLKDFSNQLNRISSVSQLYIFLYGPLGLPLMSSPEQPITTVFKDTSYFIDWKKYHLHVVPTLDLNLDRDLVLPDMSYQVESSEGAQSQNADTQGHTLLLFLFVDFHSGFPAQQMEVLRVHTLLTTHLGSILAESHSVVQDAIQFTVDQVLEQHHQAAKAHQKLQASLWVAVNSIVSVVTGSTCSSFRAVCLQALQAADTQEFGTKLHKAFQETTQHPFLYHCSCEMKQYLTPEKKDSAQSTEDAYEEGNPAPRAETCWPEENKRLKSGRLHRVVETTHAPHSSRAPRRPEPPTASLSPSGEKAHSKAPAPSRASPGNRLQDALWLQEVSNLSEWLSPSPRP</sequence>
<dbReference type="PANTHER" id="PTHR14652:SF2">
    <property type="entry name" value="TYPE 2 DNA TOPOISOMERASE 6 SUBUNIT B-LIKE"/>
    <property type="match status" value="1"/>
</dbReference>
<dbReference type="InterPro" id="IPR028040">
    <property type="entry name" value="TopoVIB-like"/>
</dbReference>
<dbReference type="EMBL" id="AAQR03144747">
    <property type="status" value="NOT_ANNOTATED_CDS"/>
    <property type="molecule type" value="Genomic_DNA"/>
</dbReference>
<dbReference type="GO" id="GO:0007131">
    <property type="term" value="P:reciprocal meiotic recombination"/>
    <property type="evidence" value="ECO:0007669"/>
    <property type="project" value="Ensembl"/>
</dbReference>
<dbReference type="Proteomes" id="UP000005225">
    <property type="component" value="Unassembled WGS sequence"/>
</dbReference>
<keyword evidence="3" id="KW-1185">Reference proteome</keyword>
<organism evidence="2 3">
    <name type="scientific">Otolemur garnettii</name>
    <name type="common">Small-eared galago</name>
    <name type="synonym">Garnett's greater bushbaby</name>
    <dbReference type="NCBI Taxonomy" id="30611"/>
    <lineage>
        <taxon>Eukaryota</taxon>
        <taxon>Metazoa</taxon>
        <taxon>Chordata</taxon>
        <taxon>Craniata</taxon>
        <taxon>Vertebrata</taxon>
        <taxon>Euteleostomi</taxon>
        <taxon>Mammalia</taxon>
        <taxon>Eutheria</taxon>
        <taxon>Euarchontoglires</taxon>
        <taxon>Primates</taxon>
        <taxon>Strepsirrhini</taxon>
        <taxon>Lorisiformes</taxon>
        <taxon>Galagidae</taxon>
        <taxon>Otolemur</taxon>
    </lineage>
</organism>
<name>H0X2Y6_OTOGA</name>
<reference evidence="2" key="3">
    <citation type="submission" date="2025-09" db="UniProtKB">
        <authorList>
            <consortium name="Ensembl"/>
        </authorList>
    </citation>
    <scope>IDENTIFICATION</scope>
</reference>
<dbReference type="Pfam" id="PF15091">
    <property type="entry name" value="DUF4554"/>
    <property type="match status" value="1"/>
</dbReference>
<dbReference type="AlphaFoldDB" id="H0X2Y6"/>
<accession>H0X2Y6</accession>
<dbReference type="EMBL" id="AAQR03144748">
    <property type="status" value="NOT_ANNOTATED_CDS"/>
    <property type="molecule type" value="Genomic_DNA"/>
</dbReference>
<dbReference type="InParanoid" id="H0X2Y6"/>
<proteinExistence type="predicted"/>
<dbReference type="FunCoup" id="H0X2Y6">
    <property type="interactions" value="25"/>
</dbReference>
<dbReference type="eggNOG" id="ENOG502S5QP">
    <property type="taxonomic scope" value="Eukaryota"/>
</dbReference>
<dbReference type="PANTHER" id="PTHR14652">
    <property type="entry name" value="TYPE 2 DNA TOPOISOMERASE 6 SUBUNIT B-LIKE"/>
    <property type="match status" value="1"/>
</dbReference>
<dbReference type="EMBL" id="AAQR03144745">
    <property type="status" value="NOT_ANNOTATED_CDS"/>
    <property type="molecule type" value="Genomic_DNA"/>
</dbReference>
<dbReference type="GeneTree" id="ENSGT00390000009327"/>
<reference evidence="3" key="1">
    <citation type="submission" date="2011-03" db="EMBL/GenBank/DDBJ databases">
        <title>Version 3 of the genome sequence of Otolemur garnettii (Bushbaby).</title>
        <authorList>
            <consortium name="The Broad Institute Genome Sequencing Platform"/>
            <person name="Di Palma F."/>
            <person name="Johnson J."/>
            <person name="Lander E.S."/>
            <person name="Lindblad-Toh K."/>
            <person name="Jaffe D.B."/>
            <person name="Gnerre S."/>
            <person name="MacCallum I."/>
            <person name="Przybylski D."/>
            <person name="Ribeiro F.J."/>
            <person name="Burton J.N."/>
            <person name="Walker B.J."/>
            <person name="Sharpe T."/>
            <person name="Hall G."/>
        </authorList>
    </citation>
    <scope>NUCLEOTIDE SEQUENCE [LARGE SCALE GENOMIC DNA]</scope>
</reference>
<dbReference type="GO" id="GO:0042138">
    <property type="term" value="P:meiotic DNA double-strand break formation"/>
    <property type="evidence" value="ECO:0007669"/>
    <property type="project" value="Ensembl"/>
</dbReference>
<dbReference type="HOGENOM" id="CLU_036362_0_0_1"/>
<protein>
    <submittedName>
        <fullName evidence="2">TOP6B like initiator of meiotic double strand breaks</fullName>
    </submittedName>
</protein>
<dbReference type="EMBL" id="AAQR03144746">
    <property type="status" value="NOT_ANNOTATED_CDS"/>
    <property type="molecule type" value="Genomic_DNA"/>
</dbReference>
<evidence type="ECO:0000313" key="3">
    <source>
        <dbReference type="Proteomes" id="UP000005225"/>
    </source>
</evidence>